<keyword evidence="1" id="KW-0812">Transmembrane</keyword>
<keyword evidence="3" id="KW-0808">Transferase</keyword>
<gene>
    <name evidence="3" type="ORF">SAMN05661053_2409</name>
</gene>
<dbReference type="InterPro" id="IPR029044">
    <property type="entry name" value="Nucleotide-diphossugar_trans"/>
</dbReference>
<feature type="domain" description="Glycosyltransferase 2-like" evidence="2">
    <location>
        <begin position="7"/>
        <end position="166"/>
    </location>
</feature>
<reference evidence="3 4" key="1">
    <citation type="submission" date="2017-08" db="EMBL/GenBank/DDBJ databases">
        <authorList>
            <person name="de Groot N.N."/>
        </authorList>
    </citation>
    <scope>NUCLEOTIDE SEQUENCE [LARGE SCALE GENOMIC DNA]</scope>
    <source>
        <strain evidence="3 4">HM2</strain>
    </source>
</reference>
<proteinExistence type="predicted"/>
<dbReference type="Proteomes" id="UP000255423">
    <property type="component" value="Unassembled WGS sequence"/>
</dbReference>
<dbReference type="RefSeq" id="WP_109573324.1">
    <property type="nucleotide sequence ID" value="NZ_UHJL01000003.1"/>
</dbReference>
<dbReference type="AlphaFoldDB" id="A0A380S770"/>
<dbReference type="Pfam" id="PF00535">
    <property type="entry name" value="Glycos_transf_2"/>
    <property type="match status" value="1"/>
</dbReference>
<dbReference type="InterPro" id="IPR001173">
    <property type="entry name" value="Glyco_trans_2-like"/>
</dbReference>
<evidence type="ECO:0000313" key="4">
    <source>
        <dbReference type="Proteomes" id="UP000255423"/>
    </source>
</evidence>
<evidence type="ECO:0000313" key="3">
    <source>
        <dbReference type="EMBL" id="SUQ24995.1"/>
    </source>
</evidence>
<dbReference type="InterPro" id="IPR050834">
    <property type="entry name" value="Glycosyltransf_2"/>
</dbReference>
<dbReference type="Gene3D" id="3.90.550.10">
    <property type="entry name" value="Spore Coat Polysaccharide Biosynthesis Protein SpsA, Chain A"/>
    <property type="match status" value="1"/>
</dbReference>
<dbReference type="PANTHER" id="PTHR43685:SF3">
    <property type="entry name" value="SLR2126 PROTEIN"/>
    <property type="match status" value="1"/>
</dbReference>
<organism evidence="3 4">
    <name type="scientific">Fibrobacter succinogenes</name>
    <name type="common">Bacteroides succinogenes</name>
    <dbReference type="NCBI Taxonomy" id="833"/>
    <lineage>
        <taxon>Bacteria</taxon>
        <taxon>Pseudomonadati</taxon>
        <taxon>Fibrobacterota</taxon>
        <taxon>Fibrobacteria</taxon>
        <taxon>Fibrobacterales</taxon>
        <taxon>Fibrobacteraceae</taxon>
        <taxon>Fibrobacter</taxon>
    </lineage>
</organism>
<protein>
    <submittedName>
        <fullName evidence="3">Glycosyltransferase, GT2 family</fullName>
    </submittedName>
</protein>
<accession>A0A380S770</accession>
<feature type="transmembrane region" description="Helical" evidence="1">
    <location>
        <begin position="254"/>
        <end position="279"/>
    </location>
</feature>
<dbReference type="GO" id="GO:0016740">
    <property type="term" value="F:transferase activity"/>
    <property type="evidence" value="ECO:0007669"/>
    <property type="project" value="UniProtKB-KW"/>
</dbReference>
<dbReference type="PANTHER" id="PTHR43685">
    <property type="entry name" value="GLYCOSYLTRANSFERASE"/>
    <property type="match status" value="1"/>
</dbReference>
<sequence length="283" mass="32628">MYKTAILLTVFNRKNTTILGLRNLYNALKKFQYSFFDVFMVDDGSTDGTADFVAKEFPNIHIIKGNGNLFWGGGMRLAWQTALSAASYDYFIWFNDDVLLNENAIESLFEVIQDQNNKCIVCGAFCSKEKNFTYGGLTKKKEKVIPNGKIQSIYYMNGNLVLIPSFVVNKIGILDSKFKHIKGDYDYGISAIEKNISVYTTKTYVGEAERNPKGDSRGRKLGLNIVQRFQALYTSPFIENPNITFYFNRKHHHSFIYCIFMYFKTIALTILPDTLYNFFRRKI</sequence>
<evidence type="ECO:0000259" key="2">
    <source>
        <dbReference type="Pfam" id="PF00535"/>
    </source>
</evidence>
<keyword evidence="1" id="KW-0472">Membrane</keyword>
<evidence type="ECO:0000256" key="1">
    <source>
        <dbReference type="SAM" id="Phobius"/>
    </source>
</evidence>
<name>A0A380S770_FIBSU</name>
<dbReference type="SUPFAM" id="SSF53448">
    <property type="entry name" value="Nucleotide-diphospho-sugar transferases"/>
    <property type="match status" value="1"/>
</dbReference>
<dbReference type="EMBL" id="UHJL01000003">
    <property type="protein sequence ID" value="SUQ24995.1"/>
    <property type="molecule type" value="Genomic_DNA"/>
</dbReference>
<keyword evidence="1" id="KW-1133">Transmembrane helix</keyword>